<dbReference type="Proteomes" id="UP000238762">
    <property type="component" value="Unassembled WGS sequence"/>
</dbReference>
<evidence type="ECO:0000256" key="1">
    <source>
        <dbReference type="SAM" id="SignalP"/>
    </source>
</evidence>
<reference evidence="2 3" key="1">
    <citation type="submission" date="2018-02" db="EMBL/GenBank/DDBJ databases">
        <authorList>
            <person name="Cohen D.B."/>
            <person name="Kent A.D."/>
        </authorList>
    </citation>
    <scope>NUCLEOTIDE SEQUENCE [LARGE SCALE GENOMIC DNA]</scope>
    <source>
        <strain evidence="2 3">CCAP 1448/3</strain>
    </source>
</reference>
<accession>A0A2T1BZP5</accession>
<evidence type="ECO:0000313" key="3">
    <source>
        <dbReference type="Proteomes" id="UP000238762"/>
    </source>
</evidence>
<organism evidence="2 3">
    <name type="scientific">Merismopedia glauca CCAP 1448/3</name>
    <dbReference type="NCBI Taxonomy" id="1296344"/>
    <lineage>
        <taxon>Bacteria</taxon>
        <taxon>Bacillati</taxon>
        <taxon>Cyanobacteriota</taxon>
        <taxon>Cyanophyceae</taxon>
        <taxon>Synechococcales</taxon>
        <taxon>Merismopediaceae</taxon>
        <taxon>Merismopedia</taxon>
    </lineage>
</organism>
<keyword evidence="3" id="KW-1185">Reference proteome</keyword>
<sequence>MKKTIVTSFIIASSTLLAIGATPSQAATFKFQNIFPTDSNSELSGDPFVNDFSFDVTDAGNGKVLFQINNAANNGAIGSIYWENTGNLLSNMVLNVGNIGNVNFKNISPGNLPQGNKIAFIEAFGARFQSGGSKRINGGESLGITFTGNFNSVINALQSEDLRVGIHVQELPQGQSDSFVSDGGETQVPEPLSILGTGVALGFGILFKKKGVSGNKKTSQL</sequence>
<keyword evidence="1" id="KW-0732">Signal</keyword>
<dbReference type="RefSeq" id="WP_106290075.1">
    <property type="nucleotide sequence ID" value="NZ_CAWNTC010000137.1"/>
</dbReference>
<protein>
    <submittedName>
        <fullName evidence="2">PEP-CTERM sorting domain-containing protein</fullName>
    </submittedName>
</protein>
<comment type="caution">
    <text evidence="2">The sequence shown here is derived from an EMBL/GenBank/DDBJ whole genome shotgun (WGS) entry which is preliminary data.</text>
</comment>
<feature type="chain" id="PRO_5015549956" evidence="1">
    <location>
        <begin position="27"/>
        <end position="221"/>
    </location>
</feature>
<proteinExistence type="predicted"/>
<reference evidence="2 3" key="2">
    <citation type="submission" date="2018-03" db="EMBL/GenBank/DDBJ databases">
        <title>The ancient ancestry and fast evolution of plastids.</title>
        <authorList>
            <person name="Moore K.R."/>
            <person name="Magnabosco C."/>
            <person name="Momper L."/>
            <person name="Gold D.A."/>
            <person name="Bosak T."/>
            <person name="Fournier G.P."/>
        </authorList>
    </citation>
    <scope>NUCLEOTIDE SEQUENCE [LARGE SCALE GENOMIC DNA]</scope>
    <source>
        <strain evidence="2 3">CCAP 1448/3</strain>
    </source>
</reference>
<dbReference type="EMBL" id="PVWJ01000106">
    <property type="protein sequence ID" value="PSB01462.1"/>
    <property type="molecule type" value="Genomic_DNA"/>
</dbReference>
<gene>
    <name evidence="2" type="ORF">C7B64_18215</name>
</gene>
<dbReference type="OrthoDB" id="464760at2"/>
<dbReference type="NCBIfam" id="TIGR02595">
    <property type="entry name" value="PEP_CTERM"/>
    <property type="match status" value="1"/>
</dbReference>
<dbReference type="AlphaFoldDB" id="A0A2T1BZP5"/>
<evidence type="ECO:0000313" key="2">
    <source>
        <dbReference type="EMBL" id="PSB01462.1"/>
    </source>
</evidence>
<dbReference type="InterPro" id="IPR013424">
    <property type="entry name" value="Ice-binding_C"/>
</dbReference>
<name>A0A2T1BZP5_9CYAN</name>
<feature type="signal peptide" evidence="1">
    <location>
        <begin position="1"/>
        <end position="26"/>
    </location>
</feature>
<dbReference type="NCBIfam" id="TIGR04155">
    <property type="entry name" value="cyano_PEP"/>
    <property type="match status" value="1"/>
</dbReference>
<dbReference type="InterPro" id="IPR026374">
    <property type="entry name" value="Cyano_PEP"/>
</dbReference>